<name>A0A1L9AV28_9BACT</name>
<reference evidence="2 3" key="2">
    <citation type="submission" date="2016-12" db="EMBL/GenBank/DDBJ databases">
        <title>Draft Genome Sequence of Cystobacter ferrugineus Strain Cbfe23.</title>
        <authorList>
            <person name="Akbar S."/>
            <person name="Dowd S.E."/>
            <person name="Stevens D.C."/>
        </authorList>
    </citation>
    <scope>NUCLEOTIDE SEQUENCE [LARGE SCALE GENOMIC DNA]</scope>
    <source>
        <strain evidence="2 3">Cbfe23</strain>
    </source>
</reference>
<dbReference type="AlphaFoldDB" id="A0A1L9AV28"/>
<dbReference type="InterPro" id="IPR037523">
    <property type="entry name" value="VOC_core"/>
</dbReference>
<comment type="caution">
    <text evidence="2">The sequence shown here is derived from an EMBL/GenBank/DDBJ whole genome shotgun (WGS) entry which is preliminary data.</text>
</comment>
<evidence type="ECO:0000313" key="2">
    <source>
        <dbReference type="EMBL" id="OJH33859.1"/>
    </source>
</evidence>
<dbReference type="STRING" id="83449.BON30_46450"/>
<dbReference type="InterPro" id="IPR004360">
    <property type="entry name" value="Glyas_Fos-R_dOase_dom"/>
</dbReference>
<dbReference type="PANTHER" id="PTHR36437:SF2">
    <property type="entry name" value="GLYOXALASE_BLEOMYCIN RESISTANCE PROTEIN_DIOXYGENASE"/>
    <property type="match status" value="1"/>
</dbReference>
<evidence type="ECO:0000259" key="1">
    <source>
        <dbReference type="PROSITE" id="PS51819"/>
    </source>
</evidence>
<dbReference type="PANTHER" id="PTHR36437">
    <property type="entry name" value="GLYOXALASE/BLEOMYCIN RESISTANCE PROTEIN/DIOXYGENASE"/>
    <property type="match status" value="1"/>
</dbReference>
<organism evidence="2 3">
    <name type="scientific">Cystobacter ferrugineus</name>
    <dbReference type="NCBI Taxonomy" id="83449"/>
    <lineage>
        <taxon>Bacteria</taxon>
        <taxon>Pseudomonadati</taxon>
        <taxon>Myxococcota</taxon>
        <taxon>Myxococcia</taxon>
        <taxon>Myxococcales</taxon>
        <taxon>Cystobacterineae</taxon>
        <taxon>Archangiaceae</taxon>
        <taxon>Cystobacter</taxon>
    </lineage>
</organism>
<dbReference type="PROSITE" id="PS51819">
    <property type="entry name" value="VOC"/>
    <property type="match status" value="1"/>
</dbReference>
<dbReference type="SUPFAM" id="SSF54593">
    <property type="entry name" value="Glyoxalase/Bleomycin resistance protein/Dihydroxybiphenyl dioxygenase"/>
    <property type="match status" value="1"/>
</dbReference>
<dbReference type="Proteomes" id="UP000182229">
    <property type="component" value="Unassembled WGS sequence"/>
</dbReference>
<protein>
    <submittedName>
        <fullName evidence="2">Glyoxalase</fullName>
    </submittedName>
</protein>
<feature type="domain" description="VOC" evidence="1">
    <location>
        <begin position="3"/>
        <end position="130"/>
    </location>
</feature>
<accession>A0A1L9AV28</accession>
<dbReference type="RefSeq" id="WP_071905089.1">
    <property type="nucleotide sequence ID" value="NZ_MPIN01000026.1"/>
</dbReference>
<keyword evidence="3" id="KW-1185">Reference proteome</keyword>
<sequence>MPHLAHIALVVRDYDEALAFYVGRLGFTLVEDTEQPEQNKRWVTIRPPGAPENTTTLLLARAATPEQAAFIGNQSGGRVFLFLATDDFERDHEAFTAAGVTWVRPPTEQPYGKVAVFADLYGNLWDLVQFAR</sequence>
<dbReference type="InterPro" id="IPR029068">
    <property type="entry name" value="Glyas_Bleomycin-R_OHBP_Dase"/>
</dbReference>
<dbReference type="CDD" id="cd07263">
    <property type="entry name" value="VOC_like"/>
    <property type="match status" value="1"/>
</dbReference>
<evidence type="ECO:0000313" key="3">
    <source>
        <dbReference type="Proteomes" id="UP000182229"/>
    </source>
</evidence>
<proteinExistence type="predicted"/>
<dbReference type="Pfam" id="PF00903">
    <property type="entry name" value="Glyoxalase"/>
    <property type="match status" value="1"/>
</dbReference>
<dbReference type="EMBL" id="MPIN01000026">
    <property type="protein sequence ID" value="OJH33859.1"/>
    <property type="molecule type" value="Genomic_DNA"/>
</dbReference>
<gene>
    <name evidence="2" type="ORF">BON30_46450</name>
</gene>
<reference evidence="3" key="1">
    <citation type="submission" date="2016-11" db="EMBL/GenBank/DDBJ databases">
        <authorList>
            <person name="Shukria A."/>
            <person name="Stevens D.C."/>
        </authorList>
    </citation>
    <scope>NUCLEOTIDE SEQUENCE [LARGE SCALE GENOMIC DNA]</scope>
    <source>
        <strain evidence="3">Cbfe23</strain>
    </source>
</reference>
<dbReference type="Gene3D" id="3.10.180.10">
    <property type="entry name" value="2,3-Dihydroxybiphenyl 1,2-Dioxygenase, domain 1"/>
    <property type="match status" value="1"/>
</dbReference>
<dbReference type="OrthoDB" id="9794917at2"/>